<dbReference type="AlphaFoldDB" id="A0A858RN56"/>
<protein>
    <recommendedName>
        <fullName evidence="5">CHAP domain-containing protein</fullName>
    </recommendedName>
</protein>
<evidence type="ECO:0008006" key="5">
    <source>
        <dbReference type="Google" id="ProtNLM"/>
    </source>
</evidence>
<dbReference type="Gene3D" id="3.90.1720.10">
    <property type="entry name" value="endopeptidase domain like (from Nostoc punctiforme)"/>
    <property type="match status" value="1"/>
</dbReference>
<organism evidence="3 4">
    <name type="scientific">Luteolibacter luteus</name>
    <dbReference type="NCBI Taxonomy" id="2728835"/>
    <lineage>
        <taxon>Bacteria</taxon>
        <taxon>Pseudomonadati</taxon>
        <taxon>Verrucomicrobiota</taxon>
        <taxon>Verrucomicrobiia</taxon>
        <taxon>Verrucomicrobiales</taxon>
        <taxon>Verrucomicrobiaceae</taxon>
        <taxon>Luteolibacter</taxon>
    </lineage>
</organism>
<evidence type="ECO:0000313" key="3">
    <source>
        <dbReference type="EMBL" id="QJE98302.1"/>
    </source>
</evidence>
<dbReference type="KEGG" id="luo:HHL09_21805"/>
<feature type="chain" id="PRO_5032555000" description="CHAP domain-containing protein" evidence="2">
    <location>
        <begin position="32"/>
        <end position="236"/>
    </location>
</feature>
<proteinExistence type="predicted"/>
<feature type="compositionally biased region" description="Basic and acidic residues" evidence="1">
    <location>
        <begin position="175"/>
        <end position="187"/>
    </location>
</feature>
<gene>
    <name evidence="3" type="ORF">HHL09_21805</name>
</gene>
<dbReference type="Proteomes" id="UP000501812">
    <property type="component" value="Chromosome"/>
</dbReference>
<keyword evidence="4" id="KW-1185">Reference proteome</keyword>
<name>A0A858RN56_9BACT</name>
<keyword evidence="2" id="KW-0732">Signal</keyword>
<evidence type="ECO:0000313" key="4">
    <source>
        <dbReference type="Proteomes" id="UP000501812"/>
    </source>
</evidence>
<feature type="signal peptide" evidence="2">
    <location>
        <begin position="1"/>
        <end position="31"/>
    </location>
</feature>
<dbReference type="EMBL" id="CP051774">
    <property type="protein sequence ID" value="QJE98302.1"/>
    <property type="molecule type" value="Genomic_DNA"/>
</dbReference>
<reference evidence="3 4" key="1">
    <citation type="submission" date="2020-04" db="EMBL/GenBank/DDBJ databases">
        <title>Luteolibacter sp. G-1-1-1 isolated from soil.</title>
        <authorList>
            <person name="Dahal R.H."/>
        </authorList>
    </citation>
    <scope>NUCLEOTIDE SEQUENCE [LARGE SCALE GENOMIC DNA]</scope>
    <source>
        <strain evidence="3 4">G-1-1-1</strain>
    </source>
</reference>
<accession>A0A858RN56</accession>
<dbReference type="RefSeq" id="WP_169456761.1">
    <property type="nucleotide sequence ID" value="NZ_CP051774.1"/>
</dbReference>
<evidence type="ECO:0000256" key="1">
    <source>
        <dbReference type="SAM" id="MobiDB-lite"/>
    </source>
</evidence>
<evidence type="ECO:0000256" key="2">
    <source>
        <dbReference type="SAM" id="SignalP"/>
    </source>
</evidence>
<feature type="region of interest" description="Disordered" evidence="1">
    <location>
        <begin position="170"/>
        <end position="194"/>
    </location>
</feature>
<sequence>MPTIQIHRSFLRAILALGAIAELHAVQPLQAADAPLQEEAKHQFETMKSTFYQYRTEVNRETGSYRYDCVGFVSYCLRVKTPEAWATVFKETGIGKGRIPSPPKYQVFFAKLPEQPQPGWQAVPKASDLKAGDIVAWEHKTTSAVGHAVILAGDPLKQGDGSWKVEVFDSTGSPHTDDSRPEDERAQRLPSGKRSGLGRGVMVLIADPETGALTGLRWSLKADAVMVPIAAGRPVS</sequence>